<name>A0ABM7YBY3_9EURY</name>
<feature type="transmembrane region" description="Helical" evidence="1">
    <location>
        <begin position="301"/>
        <end position="321"/>
    </location>
</feature>
<dbReference type="InterPro" id="IPR025646">
    <property type="entry name" value="DUF4350"/>
</dbReference>
<protein>
    <recommendedName>
        <fullName evidence="2">DUF4350 domain-containing protein</fullName>
    </recommendedName>
</protein>
<dbReference type="EMBL" id="AP025698">
    <property type="protein sequence ID" value="BDH78725.1"/>
    <property type="molecule type" value="Genomic_DNA"/>
</dbReference>
<dbReference type="Proteomes" id="UP000831817">
    <property type="component" value="Chromosome"/>
</dbReference>
<evidence type="ECO:0000313" key="3">
    <source>
        <dbReference type="EMBL" id="BDH78725.1"/>
    </source>
</evidence>
<feature type="transmembrane region" description="Helical" evidence="1">
    <location>
        <begin position="377"/>
        <end position="400"/>
    </location>
</feature>
<sequence>MDHVRLSGYIRLIIFISFLIIPIIATPNIVMAQDDIRILFDETGPYGKYYTIYNLGPYGASSFATLLEDNGATVSRITEAPLTYEKLENYDVLILMAPGRNYTDQEIKDIKKFVNNGGGLLLVGEPWGPQDGDKNYAFNKIARSFGVDLTFNEIIVDTKHNMGISRVIKTDNIRSHPITANISEIYYITGAYQDPGAAEVLVYSDADSWSDHGYVTSEGESANNEIKEADEAKGPLPLISAMEYGRGKIIFIGSAQTFVNAWLYRSNGWKLGLNSVNWLVDRPAPSNYEVAGLISPTLGDLSYRIFTMIIFTLILGAGLIFKIKRDDKTEILKTIKNWKFNSLIGVNAIFAVISVLLFIPINLYLLNSSIPEFYDPYFAYTLIITGVLLLFFNSMIVYNMIHRRRLVINHSYFNISILLFFAGLTMILGDIFSFPMMFIFTIGSFFLLVPFLVNLWIIRGYGPDLIIEGKEFDQLKRLSVKSLPFELHAYMMIRCSLGMVDSGEFQSHS</sequence>
<gene>
    <name evidence="3" type="ORF">MTTB_01040</name>
</gene>
<feature type="domain" description="DUF4350" evidence="2">
    <location>
        <begin position="53"/>
        <end position="264"/>
    </location>
</feature>
<keyword evidence="1" id="KW-0472">Membrane</keyword>
<evidence type="ECO:0000313" key="4">
    <source>
        <dbReference type="Proteomes" id="UP000831817"/>
    </source>
</evidence>
<keyword evidence="4" id="KW-1185">Reference proteome</keyword>
<feature type="transmembrane region" description="Helical" evidence="1">
    <location>
        <begin position="438"/>
        <end position="458"/>
    </location>
</feature>
<organism evidence="3 4">
    <name type="scientific">Methanothermobacter tenebrarum</name>
    <dbReference type="NCBI Taxonomy" id="680118"/>
    <lineage>
        <taxon>Archaea</taxon>
        <taxon>Methanobacteriati</taxon>
        <taxon>Methanobacteriota</taxon>
        <taxon>Methanomada group</taxon>
        <taxon>Methanobacteria</taxon>
        <taxon>Methanobacteriales</taxon>
        <taxon>Methanobacteriaceae</taxon>
        <taxon>Methanothermobacter</taxon>
    </lineage>
</organism>
<dbReference type="Pfam" id="PF14258">
    <property type="entry name" value="DUF4350"/>
    <property type="match status" value="1"/>
</dbReference>
<feature type="transmembrane region" description="Helical" evidence="1">
    <location>
        <begin position="12"/>
        <end position="31"/>
    </location>
</feature>
<evidence type="ECO:0000259" key="2">
    <source>
        <dbReference type="Pfam" id="PF14258"/>
    </source>
</evidence>
<dbReference type="Gene3D" id="3.40.50.880">
    <property type="match status" value="1"/>
</dbReference>
<accession>A0ABM7YBY3</accession>
<keyword evidence="1" id="KW-1133">Transmembrane helix</keyword>
<reference evidence="3 4" key="1">
    <citation type="submission" date="2022-04" db="EMBL/GenBank/DDBJ databases">
        <title>Complete genome of Methanothermobacter tenebrarum strain RMAS.</title>
        <authorList>
            <person name="Nakamura K."/>
            <person name="Oshima K."/>
            <person name="Hattori M."/>
            <person name="Kamagata Y."/>
            <person name="Takamizawa K."/>
        </authorList>
    </citation>
    <scope>NUCLEOTIDE SEQUENCE [LARGE SCALE GENOMIC DNA]</scope>
    <source>
        <strain evidence="3 4">RMAS</strain>
    </source>
</reference>
<proteinExistence type="predicted"/>
<feature type="transmembrane region" description="Helical" evidence="1">
    <location>
        <begin position="412"/>
        <end position="432"/>
    </location>
</feature>
<dbReference type="InterPro" id="IPR029062">
    <property type="entry name" value="Class_I_gatase-like"/>
</dbReference>
<keyword evidence="1" id="KW-0812">Transmembrane</keyword>
<dbReference type="SUPFAM" id="SSF52317">
    <property type="entry name" value="Class I glutamine amidotransferase-like"/>
    <property type="match status" value="1"/>
</dbReference>
<evidence type="ECO:0000256" key="1">
    <source>
        <dbReference type="SAM" id="Phobius"/>
    </source>
</evidence>
<feature type="transmembrane region" description="Helical" evidence="1">
    <location>
        <begin position="342"/>
        <end position="365"/>
    </location>
</feature>